<evidence type="ECO:0008006" key="4">
    <source>
        <dbReference type="Google" id="ProtNLM"/>
    </source>
</evidence>
<evidence type="ECO:0000256" key="1">
    <source>
        <dbReference type="SAM" id="MobiDB-lite"/>
    </source>
</evidence>
<feature type="compositionally biased region" description="Low complexity" evidence="1">
    <location>
        <begin position="267"/>
        <end position="281"/>
    </location>
</feature>
<feature type="region of interest" description="Disordered" evidence="1">
    <location>
        <begin position="1"/>
        <end position="27"/>
    </location>
</feature>
<protein>
    <recommendedName>
        <fullName evidence="4">NYN domain-containing protein</fullName>
    </recommendedName>
</protein>
<accession>A0A0M0JV76</accession>
<dbReference type="EMBL" id="JWZX01002258">
    <property type="protein sequence ID" value="KOO30247.1"/>
    <property type="molecule type" value="Genomic_DNA"/>
</dbReference>
<gene>
    <name evidence="2" type="ORF">Ctob_004318</name>
</gene>
<dbReference type="OrthoDB" id="513221at2759"/>
<evidence type="ECO:0000313" key="3">
    <source>
        <dbReference type="Proteomes" id="UP000037460"/>
    </source>
</evidence>
<reference evidence="3" key="1">
    <citation type="journal article" date="2015" name="PLoS Genet.">
        <title>Genome Sequence and Transcriptome Analyses of Chrysochromulina tobin: Metabolic Tools for Enhanced Algal Fitness in the Prominent Order Prymnesiales (Haptophyceae).</title>
        <authorList>
            <person name="Hovde B.T."/>
            <person name="Deodato C.R."/>
            <person name="Hunsperger H.M."/>
            <person name="Ryken S.A."/>
            <person name="Yost W."/>
            <person name="Jha R.K."/>
            <person name="Patterson J."/>
            <person name="Monnat R.J. Jr."/>
            <person name="Barlow S.B."/>
            <person name="Starkenburg S.R."/>
            <person name="Cattolico R.A."/>
        </authorList>
    </citation>
    <scope>NUCLEOTIDE SEQUENCE</scope>
    <source>
        <strain evidence="3">CCMP291</strain>
    </source>
</reference>
<proteinExistence type="predicted"/>
<dbReference type="PANTHER" id="PTHR34547">
    <property type="entry name" value="YACP-LIKE NYN DOMAIN PROTEIN"/>
    <property type="match status" value="1"/>
</dbReference>
<sequence>MAAAGPASPAKRTSFRKIAKEGGDRNTTKAVDEDVEVDLRDPLLFIDGYNVINMWPRLKKRFQKGELLEAREMLLADVADFTISRFESVVVFDANGAADRVEGKDREETYASGLVRVVYAHDSADAYIERETKAQRAEGRPVRVATSDNGIATACAMYGASVVSSQFMVTELKASRNAAAAIIDEFNRRQVRAAGLSRPLWDALPSDLQEQWDASIQADVDKRLTKAQIAAKAAHEELLKSGALDRGAAARRKQLERQRLRRRPGAEEAGTGATEGDAARGTMDDEKPSSLFDVLEDGLFDA</sequence>
<name>A0A0M0JV76_9EUKA</name>
<feature type="compositionally biased region" description="Basic and acidic residues" evidence="1">
    <location>
        <begin position="18"/>
        <end position="27"/>
    </location>
</feature>
<dbReference type="Pfam" id="PF05991">
    <property type="entry name" value="NYN_YacP"/>
    <property type="match status" value="1"/>
</dbReference>
<keyword evidence="3" id="KW-1185">Reference proteome</keyword>
<dbReference type="InterPro" id="IPR010298">
    <property type="entry name" value="YacP-like"/>
</dbReference>
<dbReference type="Proteomes" id="UP000037460">
    <property type="component" value="Unassembled WGS sequence"/>
</dbReference>
<organism evidence="2 3">
    <name type="scientific">Chrysochromulina tobinii</name>
    <dbReference type="NCBI Taxonomy" id="1460289"/>
    <lineage>
        <taxon>Eukaryota</taxon>
        <taxon>Haptista</taxon>
        <taxon>Haptophyta</taxon>
        <taxon>Prymnesiophyceae</taxon>
        <taxon>Prymnesiales</taxon>
        <taxon>Chrysochromulinaceae</taxon>
        <taxon>Chrysochromulina</taxon>
    </lineage>
</organism>
<feature type="region of interest" description="Disordered" evidence="1">
    <location>
        <begin position="250"/>
        <end position="291"/>
    </location>
</feature>
<comment type="caution">
    <text evidence="2">The sequence shown here is derived from an EMBL/GenBank/DDBJ whole genome shotgun (WGS) entry which is preliminary data.</text>
</comment>
<dbReference type="AlphaFoldDB" id="A0A0M0JV76"/>
<dbReference type="PANTHER" id="PTHR34547:SF1">
    <property type="entry name" value="YACP-LIKE NYN DOMAIN PROTEIN"/>
    <property type="match status" value="1"/>
</dbReference>
<evidence type="ECO:0000313" key="2">
    <source>
        <dbReference type="EMBL" id="KOO30247.1"/>
    </source>
</evidence>